<sequence length="301" mass="34826">MTTKYKVRKNVKHLTKKERRDFIRAVLGLKKKGIYDRYVAWHATAGNFPTPPGSDRNAAHMGPAFLPWHREFLLRFEKDLQSIVPGITIPYWDWTEDAKMKDPSQSSIWNQDFMGGNGNPQKEFVVDTGPFSIDNWTVIDSQGNPFGGLRRNFGGDERAPTLPTKSDVRNVLKITPYDTSPWDMTSTPSFRNQLEGFINGPQLHNRVHVWIGGHMGSVPVAPNDPIFYLHHANVDRIWAIWQIIHPEEGYYPRDDGPFGQNLDDPMYPWDTTPRDMMNHRKLKYVYDIELKKSKRIQLHAN</sequence>
<keyword evidence="6" id="KW-0614">Plasmid</keyword>
<evidence type="ECO:0000256" key="3">
    <source>
        <dbReference type="ARBA" id="ARBA00023008"/>
    </source>
</evidence>
<proteinExistence type="inferred from homology"/>
<keyword evidence="3" id="KW-0186">Copper</keyword>
<evidence type="ECO:0000313" key="7">
    <source>
        <dbReference type="Proteomes" id="UP000036202"/>
    </source>
</evidence>
<dbReference type="SMR" id="A0A2S1LZK8"/>
<gene>
    <name evidence="6" type="ORF">BEH_25025</name>
</gene>
<evidence type="ECO:0000313" key="6">
    <source>
        <dbReference type="EMBL" id="AWG44254.1"/>
    </source>
</evidence>
<dbReference type="PROSITE" id="PS00497">
    <property type="entry name" value="TYROSINASE_1"/>
    <property type="match status" value="1"/>
</dbReference>
<evidence type="ECO:0000259" key="5">
    <source>
        <dbReference type="PROSITE" id="PS00498"/>
    </source>
</evidence>
<keyword evidence="7" id="KW-1185">Reference proteome</keyword>
<dbReference type="PANTHER" id="PTHR11474">
    <property type="entry name" value="TYROSINASE FAMILY MEMBER"/>
    <property type="match status" value="1"/>
</dbReference>
<dbReference type="OrthoDB" id="2874181at2"/>
<evidence type="ECO:0000256" key="1">
    <source>
        <dbReference type="ARBA" id="ARBA00009928"/>
    </source>
</evidence>
<dbReference type="Proteomes" id="UP000036202">
    <property type="component" value="Plasmid pbeh2"/>
</dbReference>
<name>A0A2S1LZK8_9BACI</name>
<dbReference type="SUPFAM" id="SSF48056">
    <property type="entry name" value="Di-copper centre-containing domain"/>
    <property type="match status" value="1"/>
</dbReference>
<dbReference type="PROSITE" id="PS00498">
    <property type="entry name" value="TYROSINASE_2"/>
    <property type="match status" value="1"/>
</dbReference>
<dbReference type="AlphaFoldDB" id="A0A2S1LZK8"/>
<dbReference type="Pfam" id="PF00264">
    <property type="entry name" value="Tyrosinase"/>
    <property type="match status" value="1"/>
</dbReference>
<feature type="domain" description="Tyrosinase copper-binding" evidence="5">
    <location>
        <begin position="224"/>
        <end position="235"/>
    </location>
</feature>
<keyword evidence="2" id="KW-0479">Metal-binding</keyword>
<dbReference type="RefSeq" id="WP_063592733.1">
    <property type="nucleotide sequence ID" value="NZ_CP015324.1"/>
</dbReference>
<protein>
    <submittedName>
        <fullName evidence="6">Tyrosinase</fullName>
    </submittedName>
</protein>
<accession>A0A2S1LZK8</accession>
<dbReference type="InterPro" id="IPR050316">
    <property type="entry name" value="Tyrosinase/Hemocyanin"/>
</dbReference>
<dbReference type="PANTHER" id="PTHR11474:SF126">
    <property type="entry name" value="TYROSINASE-LIKE PROTEIN TYR-1-RELATED"/>
    <property type="match status" value="1"/>
</dbReference>
<evidence type="ECO:0000259" key="4">
    <source>
        <dbReference type="PROSITE" id="PS00497"/>
    </source>
</evidence>
<reference evidence="6 7" key="1">
    <citation type="journal article" date="2015" name="PLoS ONE">
        <title>Genome Sequence of Bacillus endophyticus and Analysis of Its Companion Mechanism in the Ketogulonigenium vulgare-Bacillus Strain Consortium.</title>
        <authorList>
            <person name="Jia N."/>
            <person name="Du J."/>
            <person name="Ding M.Z."/>
            <person name="Gao F."/>
            <person name="Yuan Y.J."/>
        </authorList>
    </citation>
    <scope>NUCLEOTIDE SEQUENCE [LARGE SCALE GENOMIC DNA]</scope>
    <source>
        <strain evidence="6 7">Hbe603</strain>
        <plasmid evidence="7">pbeh2</plasmid>
    </source>
</reference>
<comment type="similarity">
    <text evidence="1">Belongs to the tyrosinase family.</text>
</comment>
<dbReference type="InterPro" id="IPR008922">
    <property type="entry name" value="Di-copper_centre_dom_sf"/>
</dbReference>
<dbReference type="GO" id="GO:0046872">
    <property type="term" value="F:metal ion binding"/>
    <property type="evidence" value="ECO:0007669"/>
    <property type="project" value="UniProtKB-KW"/>
</dbReference>
<dbReference type="InterPro" id="IPR002227">
    <property type="entry name" value="Tyrosinase_Cu-bd"/>
</dbReference>
<dbReference type="PRINTS" id="PR00092">
    <property type="entry name" value="TYROSINASE"/>
</dbReference>
<geneLocation type="plasmid" evidence="7">
    <name>pbeh2</name>
</geneLocation>
<dbReference type="GO" id="GO:0016491">
    <property type="term" value="F:oxidoreductase activity"/>
    <property type="evidence" value="ECO:0007669"/>
    <property type="project" value="InterPro"/>
</dbReference>
<evidence type="ECO:0000256" key="2">
    <source>
        <dbReference type="ARBA" id="ARBA00022723"/>
    </source>
</evidence>
<dbReference type="KEGG" id="beo:BEH_25025"/>
<organism evidence="6 7">
    <name type="scientific">Priestia filamentosa</name>
    <dbReference type="NCBI Taxonomy" id="1402861"/>
    <lineage>
        <taxon>Bacteria</taxon>
        <taxon>Bacillati</taxon>
        <taxon>Bacillota</taxon>
        <taxon>Bacilli</taxon>
        <taxon>Bacillales</taxon>
        <taxon>Bacillaceae</taxon>
        <taxon>Priestia</taxon>
    </lineage>
</organism>
<dbReference type="EMBL" id="CP015324">
    <property type="protein sequence ID" value="AWG44254.1"/>
    <property type="molecule type" value="Genomic_DNA"/>
</dbReference>
<feature type="domain" description="Tyrosinase copper-binding" evidence="4">
    <location>
        <begin position="60"/>
        <end position="77"/>
    </location>
</feature>
<dbReference type="Gene3D" id="1.10.1280.10">
    <property type="entry name" value="Di-copper center containing domain from catechol oxidase"/>
    <property type="match status" value="1"/>
</dbReference>